<dbReference type="PANTHER" id="PTHR38166">
    <property type="entry name" value="C2H2-TYPE DOMAIN-CONTAINING PROTEIN-RELATED"/>
    <property type="match status" value="1"/>
</dbReference>
<dbReference type="EMBL" id="MU004681">
    <property type="protein sequence ID" value="KAF2647126.1"/>
    <property type="molecule type" value="Genomic_DNA"/>
</dbReference>
<name>A0A6A6SH85_9PLEO</name>
<keyword evidence="3" id="KW-1185">Reference proteome</keyword>
<gene>
    <name evidence="2" type="ORF">K491DRAFT_615105</name>
</gene>
<evidence type="ECO:0000313" key="3">
    <source>
        <dbReference type="Proteomes" id="UP000799324"/>
    </source>
</evidence>
<proteinExistence type="predicted"/>
<feature type="compositionally biased region" description="Basic and acidic residues" evidence="1">
    <location>
        <begin position="25"/>
        <end position="38"/>
    </location>
</feature>
<accession>A0A6A6SH85</accession>
<feature type="compositionally biased region" description="Polar residues" evidence="1">
    <location>
        <begin position="1"/>
        <end position="24"/>
    </location>
</feature>
<evidence type="ECO:0008006" key="4">
    <source>
        <dbReference type="Google" id="ProtNLM"/>
    </source>
</evidence>
<sequence>MFDASTGFSSRTTSESASPNTSTRETTRSRDGLSDARQGKRKRGDDDDDEKEDNGRGKRTKKVEVPTSTPEKEKKRLACHYFKHDPRKYRDTRTCGGPGWETIHRVKEHLYRRHSVLPQCARCGENFPDAARLNEHLRNADACTICEVVPNEGIDKIKEEKLKNRRAVFQAGNEEEKWRDVYLILFPEADSSKIPSPYYHDDEPTNDDSPKAIEAERLQEYLSQTLPTIVRHELRRAIDAALAPIEENLTSRLETIVRDCQENATRTFLQNFQPYPSQSSMTYPPIAETYPFNAETQYPLGTQSSQETSVSRTPDALAAYAVPPESTFHSWPEPALGGQSFFAPATAPSDSAYHSDMSRAYQYLPNVSFRDETVRLVNMTDTENSGTMAEGNM</sequence>
<reference evidence="2" key="1">
    <citation type="journal article" date="2020" name="Stud. Mycol.">
        <title>101 Dothideomycetes genomes: a test case for predicting lifestyles and emergence of pathogens.</title>
        <authorList>
            <person name="Haridas S."/>
            <person name="Albert R."/>
            <person name="Binder M."/>
            <person name="Bloem J."/>
            <person name="Labutti K."/>
            <person name="Salamov A."/>
            <person name="Andreopoulos B."/>
            <person name="Baker S."/>
            <person name="Barry K."/>
            <person name="Bills G."/>
            <person name="Bluhm B."/>
            <person name="Cannon C."/>
            <person name="Castanera R."/>
            <person name="Culley D."/>
            <person name="Daum C."/>
            <person name="Ezra D."/>
            <person name="Gonzalez J."/>
            <person name="Henrissat B."/>
            <person name="Kuo A."/>
            <person name="Liang C."/>
            <person name="Lipzen A."/>
            <person name="Lutzoni F."/>
            <person name="Magnuson J."/>
            <person name="Mondo S."/>
            <person name="Nolan M."/>
            <person name="Ohm R."/>
            <person name="Pangilinan J."/>
            <person name="Park H.-J."/>
            <person name="Ramirez L."/>
            <person name="Alfaro M."/>
            <person name="Sun H."/>
            <person name="Tritt A."/>
            <person name="Yoshinaga Y."/>
            <person name="Zwiers L.-H."/>
            <person name="Turgeon B."/>
            <person name="Goodwin S."/>
            <person name="Spatafora J."/>
            <person name="Crous P."/>
            <person name="Grigoriev I."/>
        </authorList>
    </citation>
    <scope>NUCLEOTIDE SEQUENCE</scope>
    <source>
        <strain evidence="2">CBS 122681</strain>
    </source>
</reference>
<protein>
    <recommendedName>
        <fullName evidence="4">C2H2-type domain-containing protein</fullName>
    </recommendedName>
</protein>
<evidence type="ECO:0000256" key="1">
    <source>
        <dbReference type="SAM" id="MobiDB-lite"/>
    </source>
</evidence>
<dbReference type="AlphaFoldDB" id="A0A6A6SH85"/>
<evidence type="ECO:0000313" key="2">
    <source>
        <dbReference type="EMBL" id="KAF2647126.1"/>
    </source>
</evidence>
<dbReference type="OrthoDB" id="4738706at2759"/>
<organism evidence="2 3">
    <name type="scientific">Lophiostoma macrostomum CBS 122681</name>
    <dbReference type="NCBI Taxonomy" id="1314788"/>
    <lineage>
        <taxon>Eukaryota</taxon>
        <taxon>Fungi</taxon>
        <taxon>Dikarya</taxon>
        <taxon>Ascomycota</taxon>
        <taxon>Pezizomycotina</taxon>
        <taxon>Dothideomycetes</taxon>
        <taxon>Pleosporomycetidae</taxon>
        <taxon>Pleosporales</taxon>
        <taxon>Lophiostomataceae</taxon>
        <taxon>Lophiostoma</taxon>
    </lineage>
</organism>
<feature type="region of interest" description="Disordered" evidence="1">
    <location>
        <begin position="1"/>
        <end position="77"/>
    </location>
</feature>
<dbReference type="PANTHER" id="PTHR38166:SF1">
    <property type="entry name" value="C2H2-TYPE DOMAIN-CONTAINING PROTEIN"/>
    <property type="match status" value="1"/>
</dbReference>
<dbReference type="Proteomes" id="UP000799324">
    <property type="component" value="Unassembled WGS sequence"/>
</dbReference>